<feature type="transmembrane region" description="Helical" evidence="1">
    <location>
        <begin position="81"/>
        <end position="102"/>
    </location>
</feature>
<dbReference type="PANTHER" id="PTHR37810:SF9">
    <property type="entry name" value="MEMBRANE PROTEIN"/>
    <property type="match status" value="1"/>
</dbReference>
<keyword evidence="1" id="KW-0812">Transmembrane</keyword>
<feature type="transmembrane region" description="Helical" evidence="1">
    <location>
        <begin position="51"/>
        <end position="69"/>
    </location>
</feature>
<keyword evidence="1" id="KW-0472">Membrane</keyword>
<feature type="transmembrane region" description="Helical" evidence="1">
    <location>
        <begin position="343"/>
        <end position="364"/>
    </location>
</feature>
<proteinExistence type="predicted"/>
<gene>
    <name evidence="4" type="ORF">ABW02_21770</name>
</gene>
<dbReference type="RefSeq" id="WP_047944377.1">
    <property type="nucleotide sequence ID" value="NZ_JARTLH010000012.1"/>
</dbReference>
<evidence type="ECO:0008006" key="6">
    <source>
        <dbReference type="Google" id="ProtNLM"/>
    </source>
</evidence>
<dbReference type="PATRIC" id="fig|1397.4.peg.3476"/>
<keyword evidence="5" id="KW-1185">Reference proteome</keyword>
<feature type="transmembrane region" description="Helical" evidence="1">
    <location>
        <begin position="233"/>
        <end position="254"/>
    </location>
</feature>
<feature type="transmembrane region" description="Helical" evidence="1">
    <location>
        <begin position="185"/>
        <end position="204"/>
    </location>
</feature>
<evidence type="ECO:0000259" key="3">
    <source>
        <dbReference type="Pfam" id="PF19124"/>
    </source>
</evidence>
<dbReference type="GO" id="GO:0009636">
    <property type="term" value="P:response to toxic substance"/>
    <property type="evidence" value="ECO:0007669"/>
    <property type="project" value="TreeGrafter"/>
</dbReference>
<protein>
    <recommendedName>
        <fullName evidence="6">DUF1648 domain-containing protein</fullName>
    </recommendedName>
</protein>
<feature type="transmembrane region" description="Helical" evidence="1">
    <location>
        <begin position="138"/>
        <end position="161"/>
    </location>
</feature>
<dbReference type="InterPro" id="IPR043831">
    <property type="entry name" value="DUF5808"/>
</dbReference>
<evidence type="ECO:0000259" key="2">
    <source>
        <dbReference type="Pfam" id="PF07853"/>
    </source>
</evidence>
<evidence type="ECO:0000256" key="1">
    <source>
        <dbReference type="SAM" id="Phobius"/>
    </source>
</evidence>
<accession>A0A0J1I8C8</accession>
<keyword evidence="1" id="KW-1133">Transmembrane helix</keyword>
<evidence type="ECO:0000313" key="5">
    <source>
        <dbReference type="Proteomes" id="UP000036045"/>
    </source>
</evidence>
<organism evidence="4 5">
    <name type="scientific">Niallia circulans</name>
    <name type="common">Bacillus circulans</name>
    <dbReference type="NCBI Taxonomy" id="1397"/>
    <lineage>
        <taxon>Bacteria</taxon>
        <taxon>Bacillati</taxon>
        <taxon>Bacillota</taxon>
        <taxon>Bacilli</taxon>
        <taxon>Bacillales</taxon>
        <taxon>Bacillaceae</taxon>
        <taxon>Niallia</taxon>
    </lineage>
</organism>
<dbReference type="InterPro" id="IPR012867">
    <property type="entry name" value="DUF1648"/>
</dbReference>
<sequence>METIIFISMIIITVFFEAAMPFLVRKTVVFGVTIPNKQVNNPQISTYKRRYSLFVIVPSLIGIIAYYIWQAANNIQADQVAIGGTVLLFAILFWSLSLYFYFHGKMMALKAENKWEEELKEINVTEIGVRQKDEMLPWYVFLIPIIITVGFLIFTATQYHLLPAEIPVHWGLSGKADRFTKKTPISGVSMLLILLVMQIMFLSINSATKKSGIKISANNKQASKLRQLKYRKYTSWFFLLTSIAITVPIILLQLTILYDNIFSDHLVFLIPIIITLSLLIGAIFFTIKLERLNRGAEGEEQDTKEISSFDGDSYWKGGLFYFNKSDPSIFVEKRFGVGWTLNFANPIGYVIVFLPMLIIILISIM</sequence>
<feature type="domain" description="DUF5808" evidence="3">
    <location>
        <begin position="324"/>
        <end position="349"/>
    </location>
</feature>
<comment type="caution">
    <text evidence="4">The sequence shown here is derived from an EMBL/GenBank/DDBJ whole genome shotgun (WGS) entry which is preliminary data.</text>
</comment>
<dbReference type="Pfam" id="PF07853">
    <property type="entry name" value="DUF1648"/>
    <property type="match status" value="1"/>
</dbReference>
<feature type="transmembrane region" description="Helical" evidence="1">
    <location>
        <begin position="6"/>
        <end position="24"/>
    </location>
</feature>
<dbReference type="PANTHER" id="PTHR37810">
    <property type="entry name" value="IMMUNITY PROTEIN SDPI"/>
    <property type="match status" value="1"/>
</dbReference>
<dbReference type="Proteomes" id="UP000036045">
    <property type="component" value="Unassembled WGS sequence"/>
</dbReference>
<dbReference type="Pfam" id="PF19124">
    <property type="entry name" value="DUF5808"/>
    <property type="match status" value="1"/>
</dbReference>
<reference evidence="4 5" key="1">
    <citation type="submission" date="2015-05" db="EMBL/GenBank/DDBJ databases">
        <title>Whole genome sequence and identification of bacterial endophytes from Costus igneus.</title>
        <authorList>
            <person name="Lee Y.P."/>
            <person name="Gan H.M."/>
            <person name="Eng W."/>
            <person name="Wheatley M.S."/>
            <person name="Caraballo A."/>
            <person name="Polter S."/>
            <person name="Savka M.A."/>
            <person name="Hudson A.O."/>
        </authorList>
    </citation>
    <scope>NUCLEOTIDE SEQUENCE [LARGE SCALE GENOMIC DNA]</scope>
    <source>
        <strain evidence="4 5">RIT379</strain>
    </source>
</reference>
<dbReference type="EMBL" id="LDPH01000032">
    <property type="protein sequence ID" value="KLV22218.1"/>
    <property type="molecule type" value="Genomic_DNA"/>
</dbReference>
<name>A0A0J1I8C8_NIACI</name>
<evidence type="ECO:0000313" key="4">
    <source>
        <dbReference type="EMBL" id="KLV22218.1"/>
    </source>
</evidence>
<feature type="transmembrane region" description="Helical" evidence="1">
    <location>
        <begin position="266"/>
        <end position="287"/>
    </location>
</feature>
<feature type="domain" description="DUF1648" evidence="2">
    <location>
        <begin position="146"/>
        <end position="188"/>
    </location>
</feature>
<dbReference type="AlphaFoldDB" id="A0A0J1I8C8"/>